<name>A0A495JVI3_9ACTN</name>
<evidence type="ECO:0000313" key="3">
    <source>
        <dbReference type="Proteomes" id="UP000277671"/>
    </source>
</evidence>
<protein>
    <submittedName>
        <fullName evidence="2">Uncharacterized protein</fullName>
    </submittedName>
</protein>
<dbReference type="AlphaFoldDB" id="A0A495JVI3"/>
<comment type="caution">
    <text evidence="2">The sequence shown here is derived from an EMBL/GenBank/DDBJ whole genome shotgun (WGS) entry which is preliminary data.</text>
</comment>
<organism evidence="2 3">
    <name type="scientific">Micromonospora pisi</name>
    <dbReference type="NCBI Taxonomy" id="589240"/>
    <lineage>
        <taxon>Bacteria</taxon>
        <taxon>Bacillati</taxon>
        <taxon>Actinomycetota</taxon>
        <taxon>Actinomycetes</taxon>
        <taxon>Micromonosporales</taxon>
        <taxon>Micromonosporaceae</taxon>
        <taxon>Micromonospora</taxon>
    </lineage>
</organism>
<proteinExistence type="predicted"/>
<accession>A0A495JVI3</accession>
<dbReference type="EMBL" id="RBKT01000001">
    <property type="protein sequence ID" value="RKR92545.1"/>
    <property type="molecule type" value="Genomic_DNA"/>
</dbReference>
<sequence>MSIVEELGALVRAAADELPVAQVTEALDRLRQAADRLRWVRQESSDPMGVPELSAATEHAETAGHVLRVAQDQFAAYLAAIGLAGDGPPAAGQPARREPTDDPPTAGPGPVPEPRGEAGPVHRWWSVRVTELTGQRDAPGAKPDREITDAEELLRRVAERVRADDRGQLHAQLRDVPADVGLGMAAVAPPMLRDLAAELLGHPPRAQDLPRLRGELTGRARDLLPGLPAEVLETALSRVCRMPPPRNPTAPPHPADPAVAAGVLTGLLLHRLGRDAKSVAAQTLRESDG</sequence>
<feature type="region of interest" description="Disordered" evidence="1">
    <location>
        <begin position="87"/>
        <end position="122"/>
    </location>
</feature>
<evidence type="ECO:0000313" key="2">
    <source>
        <dbReference type="EMBL" id="RKR92545.1"/>
    </source>
</evidence>
<evidence type="ECO:0000256" key="1">
    <source>
        <dbReference type="SAM" id="MobiDB-lite"/>
    </source>
</evidence>
<gene>
    <name evidence="2" type="ORF">BDK92_6986</name>
</gene>
<keyword evidence="3" id="KW-1185">Reference proteome</keyword>
<dbReference type="RefSeq" id="WP_121160519.1">
    <property type="nucleotide sequence ID" value="NZ_RBKT01000001.1"/>
</dbReference>
<dbReference type="Proteomes" id="UP000277671">
    <property type="component" value="Unassembled WGS sequence"/>
</dbReference>
<reference evidence="2 3" key="1">
    <citation type="submission" date="2018-10" db="EMBL/GenBank/DDBJ databases">
        <title>Sequencing the genomes of 1000 actinobacteria strains.</title>
        <authorList>
            <person name="Klenk H.-P."/>
        </authorList>
    </citation>
    <scope>NUCLEOTIDE SEQUENCE [LARGE SCALE GENOMIC DNA]</scope>
    <source>
        <strain evidence="2 3">DSM 45175</strain>
    </source>
</reference>
<dbReference type="OrthoDB" id="3351268at2"/>